<dbReference type="Proteomes" id="UP000677918">
    <property type="component" value="Unassembled WGS sequence"/>
</dbReference>
<gene>
    <name evidence="1" type="ORF">XYCOK13_29430</name>
</gene>
<protein>
    <submittedName>
        <fullName evidence="1">Uncharacterized protein</fullName>
    </submittedName>
</protein>
<dbReference type="AlphaFoldDB" id="A0A8J4H708"/>
<keyword evidence="2" id="KW-1185">Reference proteome</keyword>
<organism evidence="1 2">
    <name type="scientific">Xylanibacillus composti</name>
    <dbReference type="NCBI Taxonomy" id="1572762"/>
    <lineage>
        <taxon>Bacteria</taxon>
        <taxon>Bacillati</taxon>
        <taxon>Bacillota</taxon>
        <taxon>Bacilli</taxon>
        <taxon>Bacillales</taxon>
        <taxon>Paenibacillaceae</taxon>
        <taxon>Xylanibacillus</taxon>
    </lineage>
</organism>
<comment type="caution">
    <text evidence="1">The sequence shown here is derived from an EMBL/GenBank/DDBJ whole genome shotgun (WGS) entry which is preliminary data.</text>
</comment>
<evidence type="ECO:0000313" key="1">
    <source>
        <dbReference type="EMBL" id="GIQ70119.1"/>
    </source>
</evidence>
<reference evidence="1" key="1">
    <citation type="submission" date="2021-04" db="EMBL/GenBank/DDBJ databases">
        <title>Draft genome sequence of Xylanibacillus composti strain K13.</title>
        <authorList>
            <person name="Uke A."/>
            <person name="Chhe C."/>
            <person name="Baramee S."/>
            <person name="Kosugi A."/>
        </authorList>
    </citation>
    <scope>NUCLEOTIDE SEQUENCE</scope>
    <source>
        <strain evidence="1">K13</strain>
    </source>
</reference>
<accession>A0A8J4H708</accession>
<proteinExistence type="predicted"/>
<dbReference type="EMBL" id="BOVK01000041">
    <property type="protein sequence ID" value="GIQ70119.1"/>
    <property type="molecule type" value="Genomic_DNA"/>
</dbReference>
<name>A0A8J4H708_9BACL</name>
<evidence type="ECO:0000313" key="2">
    <source>
        <dbReference type="Proteomes" id="UP000677918"/>
    </source>
</evidence>
<sequence>MITFIFMGTFGALPYFLTILFQNVHGYSEQTLVVSLIGLTVLLKSRPDRAFIRNSIETTLSLLE</sequence>